<dbReference type="PANTHER" id="PTHR33332">
    <property type="entry name" value="REVERSE TRANSCRIPTASE DOMAIN-CONTAINING PROTEIN"/>
    <property type="match status" value="1"/>
</dbReference>
<feature type="region of interest" description="Disordered" evidence="1">
    <location>
        <begin position="218"/>
        <end position="254"/>
    </location>
</feature>
<evidence type="ECO:0000313" key="3">
    <source>
        <dbReference type="Proteomes" id="UP001333110"/>
    </source>
</evidence>
<comment type="caution">
    <text evidence="2">The sequence shown here is derived from an EMBL/GenBank/DDBJ whole genome shotgun (WGS) entry which is preliminary data.</text>
</comment>
<gene>
    <name evidence="2" type="ORF">QYF61_005247</name>
</gene>
<proteinExistence type="predicted"/>
<dbReference type="Proteomes" id="UP001333110">
    <property type="component" value="Unassembled WGS sequence"/>
</dbReference>
<keyword evidence="3" id="KW-1185">Reference proteome</keyword>
<evidence type="ECO:0000256" key="1">
    <source>
        <dbReference type="SAM" id="MobiDB-lite"/>
    </source>
</evidence>
<evidence type="ECO:0008006" key="4">
    <source>
        <dbReference type="Google" id="ProtNLM"/>
    </source>
</evidence>
<dbReference type="EMBL" id="JAUNZN010000002">
    <property type="protein sequence ID" value="KAK4826109.1"/>
    <property type="molecule type" value="Genomic_DNA"/>
</dbReference>
<accession>A0AAN7NHP9</accession>
<name>A0AAN7NHP9_MYCAM</name>
<evidence type="ECO:0000313" key="2">
    <source>
        <dbReference type="EMBL" id="KAK4826109.1"/>
    </source>
</evidence>
<organism evidence="2 3">
    <name type="scientific">Mycteria americana</name>
    <name type="common">Wood stork</name>
    <dbReference type="NCBI Taxonomy" id="33587"/>
    <lineage>
        <taxon>Eukaryota</taxon>
        <taxon>Metazoa</taxon>
        <taxon>Chordata</taxon>
        <taxon>Craniata</taxon>
        <taxon>Vertebrata</taxon>
        <taxon>Euteleostomi</taxon>
        <taxon>Archelosauria</taxon>
        <taxon>Archosauria</taxon>
        <taxon>Dinosauria</taxon>
        <taxon>Saurischia</taxon>
        <taxon>Theropoda</taxon>
        <taxon>Coelurosauria</taxon>
        <taxon>Aves</taxon>
        <taxon>Neognathae</taxon>
        <taxon>Neoaves</taxon>
        <taxon>Aequornithes</taxon>
        <taxon>Ciconiiformes</taxon>
        <taxon>Ciconiidae</taxon>
        <taxon>Mycteria</taxon>
    </lineage>
</organism>
<sequence length="254" mass="28617">MLAGPDPLVGLHMPVECTQDEPLHNFPQYRGLLINDGEWLGKLLHQLPQYSRVDPIRPHRLVHIFSEVQCSKLCNAAEWVLPMHSLTYKNLLETISKYLKNRKVSGSSQHGFTKGKSCLTNLITFYNEVTGLVDQGRAVDVVYLDLSNGFDTFSHNILIDKLTKYRLENWRQLTSGDWTTDRGQYWGQCCLTSSLTTGCGDIVYPREVRRRCKTGMREGMSCHSEGPGQAGEIGREESDEVEQGEIPSPASGEE</sequence>
<protein>
    <recommendedName>
        <fullName evidence="4">Reverse transcriptase domain-containing protein</fullName>
    </recommendedName>
</protein>
<dbReference type="AlphaFoldDB" id="A0AAN7NHP9"/>
<reference evidence="2 3" key="1">
    <citation type="journal article" date="2023" name="J. Hered.">
        <title>Chromosome-level genome of the wood stork (Mycteria americana) provides insight into avian chromosome evolution.</title>
        <authorList>
            <person name="Flamio R. Jr."/>
            <person name="Ramstad K.M."/>
        </authorList>
    </citation>
    <scope>NUCLEOTIDE SEQUENCE [LARGE SCALE GENOMIC DNA]</scope>
    <source>
        <strain evidence="2">JAX WOST 10</strain>
    </source>
</reference>